<dbReference type="Proteomes" id="UP000015105">
    <property type="component" value="Chromosome 3D"/>
</dbReference>
<sequence>MPGPTRCVPLTMAEPLKANGNGAAEGGAAGSAFASVKVPPSPPRRLQRFDSLHMEAGKIPGGHSYAAKVCSSLALFLGSTDIFIFLQYISKGTASISIPVMMGTSSQSRLAGRRHCTWPSRA</sequence>
<reference evidence="1" key="3">
    <citation type="journal article" date="2017" name="Nature">
        <title>Genome sequence of the progenitor of the wheat D genome Aegilops tauschii.</title>
        <authorList>
            <person name="Luo M.C."/>
            <person name="Gu Y.Q."/>
            <person name="Puiu D."/>
            <person name="Wang H."/>
            <person name="Twardziok S.O."/>
            <person name="Deal K.R."/>
            <person name="Huo N."/>
            <person name="Zhu T."/>
            <person name="Wang L."/>
            <person name="Wang Y."/>
            <person name="McGuire P.E."/>
            <person name="Liu S."/>
            <person name="Long H."/>
            <person name="Ramasamy R.K."/>
            <person name="Rodriguez J.C."/>
            <person name="Van S.L."/>
            <person name="Yuan L."/>
            <person name="Wang Z."/>
            <person name="Xia Z."/>
            <person name="Xiao L."/>
            <person name="Anderson O.D."/>
            <person name="Ouyang S."/>
            <person name="Liang Y."/>
            <person name="Zimin A.V."/>
            <person name="Pertea G."/>
            <person name="Qi P."/>
            <person name="Bennetzen J.L."/>
            <person name="Dai X."/>
            <person name="Dawson M.W."/>
            <person name="Muller H.G."/>
            <person name="Kugler K."/>
            <person name="Rivarola-Duarte L."/>
            <person name="Spannagl M."/>
            <person name="Mayer K.F.X."/>
            <person name="Lu F.H."/>
            <person name="Bevan M.W."/>
            <person name="Leroy P."/>
            <person name="Li P."/>
            <person name="You F.M."/>
            <person name="Sun Q."/>
            <person name="Liu Z."/>
            <person name="Lyons E."/>
            <person name="Wicker T."/>
            <person name="Salzberg S.L."/>
            <person name="Devos K.M."/>
            <person name="Dvorak J."/>
        </authorList>
    </citation>
    <scope>NUCLEOTIDE SEQUENCE [LARGE SCALE GENOMIC DNA]</scope>
    <source>
        <strain evidence="1">cv. AL8/78</strain>
    </source>
</reference>
<organism evidence="1 2">
    <name type="scientific">Aegilops tauschii subsp. strangulata</name>
    <name type="common">Goatgrass</name>
    <dbReference type="NCBI Taxonomy" id="200361"/>
    <lineage>
        <taxon>Eukaryota</taxon>
        <taxon>Viridiplantae</taxon>
        <taxon>Streptophyta</taxon>
        <taxon>Embryophyta</taxon>
        <taxon>Tracheophyta</taxon>
        <taxon>Spermatophyta</taxon>
        <taxon>Magnoliopsida</taxon>
        <taxon>Liliopsida</taxon>
        <taxon>Poales</taxon>
        <taxon>Poaceae</taxon>
        <taxon>BOP clade</taxon>
        <taxon>Pooideae</taxon>
        <taxon>Triticodae</taxon>
        <taxon>Triticeae</taxon>
        <taxon>Triticinae</taxon>
        <taxon>Aegilops</taxon>
    </lineage>
</organism>
<evidence type="ECO:0000313" key="2">
    <source>
        <dbReference type="Proteomes" id="UP000015105"/>
    </source>
</evidence>
<dbReference type="EnsemblPlants" id="AET3Gv20988600.7">
    <property type="protein sequence ID" value="AET3Gv20988600.7"/>
    <property type="gene ID" value="AET3Gv20988600"/>
</dbReference>
<protein>
    <submittedName>
        <fullName evidence="1">Uncharacterized protein</fullName>
    </submittedName>
</protein>
<name>A0A453GF86_AEGTS</name>
<reference evidence="2" key="2">
    <citation type="journal article" date="2017" name="Nat. Plants">
        <title>The Aegilops tauschii genome reveals multiple impacts of transposons.</title>
        <authorList>
            <person name="Zhao G."/>
            <person name="Zou C."/>
            <person name="Li K."/>
            <person name="Wang K."/>
            <person name="Li T."/>
            <person name="Gao L."/>
            <person name="Zhang X."/>
            <person name="Wang H."/>
            <person name="Yang Z."/>
            <person name="Liu X."/>
            <person name="Jiang W."/>
            <person name="Mao L."/>
            <person name="Kong X."/>
            <person name="Jiao Y."/>
            <person name="Jia J."/>
        </authorList>
    </citation>
    <scope>NUCLEOTIDE SEQUENCE [LARGE SCALE GENOMIC DNA]</scope>
    <source>
        <strain evidence="2">cv. AL8/78</strain>
    </source>
</reference>
<dbReference type="AlphaFoldDB" id="A0A453GF86"/>
<proteinExistence type="predicted"/>
<evidence type="ECO:0000313" key="1">
    <source>
        <dbReference type="EnsemblPlants" id="AET3Gv20988600.7"/>
    </source>
</evidence>
<reference evidence="2" key="1">
    <citation type="journal article" date="2014" name="Science">
        <title>Ancient hybridizations among the ancestral genomes of bread wheat.</title>
        <authorList>
            <consortium name="International Wheat Genome Sequencing Consortium,"/>
            <person name="Marcussen T."/>
            <person name="Sandve S.R."/>
            <person name="Heier L."/>
            <person name="Spannagl M."/>
            <person name="Pfeifer M."/>
            <person name="Jakobsen K.S."/>
            <person name="Wulff B.B."/>
            <person name="Steuernagel B."/>
            <person name="Mayer K.F."/>
            <person name="Olsen O.A."/>
        </authorList>
    </citation>
    <scope>NUCLEOTIDE SEQUENCE [LARGE SCALE GENOMIC DNA]</scope>
    <source>
        <strain evidence="2">cv. AL8/78</strain>
    </source>
</reference>
<reference evidence="1" key="4">
    <citation type="submission" date="2019-03" db="UniProtKB">
        <authorList>
            <consortium name="EnsemblPlants"/>
        </authorList>
    </citation>
    <scope>IDENTIFICATION</scope>
</reference>
<accession>A0A453GF86</accession>
<reference evidence="1" key="5">
    <citation type="journal article" date="2021" name="G3 (Bethesda)">
        <title>Aegilops tauschii genome assembly Aet v5.0 features greater sequence contiguity and improved annotation.</title>
        <authorList>
            <person name="Wang L."/>
            <person name="Zhu T."/>
            <person name="Rodriguez J.C."/>
            <person name="Deal K.R."/>
            <person name="Dubcovsky J."/>
            <person name="McGuire P.E."/>
            <person name="Lux T."/>
            <person name="Spannagl M."/>
            <person name="Mayer K.F.X."/>
            <person name="Baldrich P."/>
            <person name="Meyers B.C."/>
            <person name="Huo N."/>
            <person name="Gu Y.Q."/>
            <person name="Zhou H."/>
            <person name="Devos K.M."/>
            <person name="Bennetzen J.L."/>
            <person name="Unver T."/>
            <person name="Budak H."/>
            <person name="Gulick P.J."/>
            <person name="Galiba G."/>
            <person name="Kalapos B."/>
            <person name="Nelson D.R."/>
            <person name="Li P."/>
            <person name="You F.M."/>
            <person name="Luo M.C."/>
            <person name="Dvorak J."/>
        </authorList>
    </citation>
    <scope>NUCLEOTIDE SEQUENCE [LARGE SCALE GENOMIC DNA]</scope>
    <source>
        <strain evidence="1">cv. AL8/78</strain>
    </source>
</reference>
<dbReference type="Gramene" id="AET3Gv20988600.7">
    <property type="protein sequence ID" value="AET3Gv20988600.7"/>
    <property type="gene ID" value="AET3Gv20988600"/>
</dbReference>
<keyword evidence="2" id="KW-1185">Reference proteome</keyword>